<dbReference type="GO" id="GO:0072330">
    <property type="term" value="P:monocarboxylic acid biosynthetic process"/>
    <property type="evidence" value="ECO:0007669"/>
    <property type="project" value="UniProtKB-ARBA"/>
</dbReference>
<dbReference type="HOGENOM" id="CLU_000022_2_2_11"/>
<dbReference type="PROSITE" id="PS00455">
    <property type="entry name" value="AMP_BINDING"/>
    <property type="match status" value="1"/>
</dbReference>
<dbReference type="InterPro" id="IPR023213">
    <property type="entry name" value="CAT-like_dom_sf"/>
</dbReference>
<dbReference type="OrthoDB" id="2472181at2"/>
<dbReference type="Gene3D" id="3.30.300.30">
    <property type="match status" value="1"/>
</dbReference>
<dbReference type="Gene3D" id="3.30.559.30">
    <property type="entry name" value="Nonribosomal peptide synthetase, condensation domain"/>
    <property type="match status" value="3"/>
</dbReference>
<dbReference type="InterPro" id="IPR009081">
    <property type="entry name" value="PP-bd_ACP"/>
</dbReference>
<dbReference type="FunFam" id="1.10.1200.10:FF:000016">
    <property type="entry name" value="Non-ribosomal peptide synthase"/>
    <property type="match status" value="1"/>
</dbReference>
<dbReference type="GO" id="GO:0043041">
    <property type="term" value="P:amino acid activation for nonribosomal peptide biosynthetic process"/>
    <property type="evidence" value="ECO:0007669"/>
    <property type="project" value="TreeGrafter"/>
</dbReference>
<dbReference type="PANTHER" id="PTHR45527">
    <property type="entry name" value="NONRIBOSOMAL PEPTIDE SYNTHETASE"/>
    <property type="match status" value="1"/>
</dbReference>
<dbReference type="InterPro" id="IPR000873">
    <property type="entry name" value="AMP-dep_synth/lig_dom"/>
</dbReference>
<dbReference type="SMART" id="SM00823">
    <property type="entry name" value="PKS_PP"/>
    <property type="match status" value="1"/>
</dbReference>
<feature type="compositionally biased region" description="Basic residues" evidence="6">
    <location>
        <begin position="1982"/>
        <end position="1991"/>
    </location>
</feature>
<proteinExistence type="predicted"/>
<comment type="cofactor">
    <cofactor evidence="1">
        <name>pantetheine 4'-phosphate</name>
        <dbReference type="ChEBI" id="CHEBI:47942"/>
    </cofactor>
</comment>
<dbReference type="GO" id="GO:0009366">
    <property type="term" value="C:enterobactin synthetase complex"/>
    <property type="evidence" value="ECO:0007669"/>
    <property type="project" value="TreeGrafter"/>
</dbReference>
<dbReference type="RefSeq" id="WP_005455424.1">
    <property type="nucleotide sequence ID" value="NZ_CM001440.1"/>
</dbReference>
<evidence type="ECO:0000259" key="7">
    <source>
        <dbReference type="PROSITE" id="PS50075"/>
    </source>
</evidence>
<dbReference type="InterPro" id="IPR020806">
    <property type="entry name" value="PKS_PP-bd"/>
</dbReference>
<keyword evidence="3" id="KW-0597">Phosphoprotein</keyword>
<dbReference type="FunFam" id="2.30.38.10:FF:000001">
    <property type="entry name" value="Non-ribosomal peptide synthetase PvdI"/>
    <property type="match status" value="1"/>
</dbReference>
<dbReference type="Pfam" id="PF00501">
    <property type="entry name" value="AMP-binding"/>
    <property type="match status" value="1"/>
</dbReference>
<evidence type="ECO:0000313" key="8">
    <source>
        <dbReference type="EMBL" id="EHR60655.1"/>
    </source>
</evidence>
<dbReference type="PROSITE" id="PS00012">
    <property type="entry name" value="PHOSPHOPANTETHEINE"/>
    <property type="match status" value="1"/>
</dbReference>
<dbReference type="GO" id="GO:0009239">
    <property type="term" value="P:enterobactin biosynthetic process"/>
    <property type="evidence" value="ECO:0007669"/>
    <property type="project" value="TreeGrafter"/>
</dbReference>
<reference evidence="8 9" key="1">
    <citation type="submission" date="2011-11" db="EMBL/GenBank/DDBJ databases">
        <title>The Noncontiguous Finished sequence of Saccharomonospora cyanea NA-134.</title>
        <authorList>
            <consortium name="US DOE Joint Genome Institute"/>
            <person name="Lucas S."/>
            <person name="Han J."/>
            <person name="Lapidus A."/>
            <person name="Cheng J.-F."/>
            <person name="Goodwin L."/>
            <person name="Pitluck S."/>
            <person name="Peters L."/>
            <person name="Ovchinnikova G."/>
            <person name="Lu M."/>
            <person name="Detter J.C."/>
            <person name="Han C."/>
            <person name="Tapia R."/>
            <person name="Land M."/>
            <person name="Hauser L."/>
            <person name="Kyrpides N."/>
            <person name="Ivanova N."/>
            <person name="Pagani I."/>
            <person name="Brambilla E.-M."/>
            <person name="Klenk H.-P."/>
            <person name="Woyke T."/>
        </authorList>
    </citation>
    <scope>NUCLEOTIDE SEQUENCE [LARGE SCALE GENOMIC DNA]</scope>
    <source>
        <strain evidence="8 9">NA-134</strain>
    </source>
</reference>
<dbReference type="Pfam" id="PF00550">
    <property type="entry name" value="PP-binding"/>
    <property type="match status" value="1"/>
</dbReference>
<sequence>MPEGRRTRLPLSRAQREIWLAHQSDPDGRRYTCAEYVTVTGPLDPDVLQAAWKNLCAEADALRLVRAPQDAETGEPVQVLDDRIAELPVLDLRDRPDPDAAALSWMRRDLDVPIDMVEGPLSAFALLRVAPERHLLYLRTHHLATDAYSMHLVQSTLADLYSSSLLDRPRQAPRLRPFTTLLDEDESYTTSEDFVVDGRYWRGRFADRPQPMRISSTPPVETPDARLRDTLTPPGSDGRRLAEAATELGTTWQVLLIAATTAFLYRRTGRRDVVLGLPVSGRRGVAARHTPGTASGTVAVRVTVDPGMSLRELLPEVTAELRAAQRHERYRHEELCRELGGVSGEGGLLGPMLNFMPYGGSLTFGEATGIATNLAAGPAIDLQFGVRGDVEPGLSFVVDANPRLHDRKTAKEHLARWLRFVRAVAEHPDRALGSVDLLDDDERAALLHARAHTARTRPEHSVLDPIREHAASAPDALAVRDCRTGEEVSYAQLDHAAARLATRLVRAGVGPEDVVAVALPRSVSMVVSLVAVLRAGGCYLPVDVTYPPDRIADMLADSAPRCVIVADARETSVLGVPGDVPVVVAGGDERTPLDHTAPDLDSAAYVIYTSGSTGRPKGVVVSHRSLSNLALDHRDRMGLGPGKRLFQFVSPSFDAAVADIWPALVSGALLVLAPENRTSDLDELVATLHDERVTHAAFPPAVLARFPEKPLPDLEVLVVGGESIDPAVVRRWAPGRRMLNMYGPTEVTVTAAGGTLRADDLVTIGSPIDNVAVYLLDHDGQPVPPGAVGEVHIAGSGVARGYLGRAALTADRFLPCPFGPPGERMYRTGDTARTTDDGRIQYLGRTDDQLKIRGIRIEPGEIESALARDPSVRAAAVTTRDTSAGTRRLAAYVVPAEGHRPDAGALLAGLRRTLPDFLVPATLDVLDAFPLTPSGKVDRRALPAPSESAASPASSAPATERQRRLCALFSEVLGGTTVGVDDSFFDLGGDSIVALQLVSRARREGFDLTSRDLFTNPTVAGLAAALAQRPNTGESTAGAGVPATGTMPATPIVRWALDLGPEVDRFHQSVVVNTPAGADSDTLVEVLTALVDHHDALRCRLVPGPALHVDPPGGVEVSELLTRVAASRLDDEQLTRETARLRAEAVASLSAADGRPLRAVWFDTGADRPGRLLLVAHHLSVDGVSWRILLDDLATAWAAVSRNHPVTLPPVGTSLREWALALTDAATDDRWVRQREHWERALSTPGFRLGRRALDPDVDTFSTAAHSRLVLPSSVTEPLLTTLPAEYRANPEDVLLTGLALALREHARQRGLAPADSLPIDVERHGRREVGVTADLDRTVGWFTTLFPVVLDPGTVDFGDARNGGHGAGTALKRVKEQLRAVPDHGTGFGLLRHLNPATASELAPLSAPDVAFNYLGRLSTAEPHDWSLVGDEAFAGDADERMAMPHALELNAIAYDRSGGPELTLLAEWPAGVLDHDEVDTILVLWRDALTGLAEHARHPGAGGITPSDVPLTSLDQEELDAIHADHPGVLDVLPLSPLQGAFLLHNLVTADTVDAYGTQIRVTLEGAVDADRMRGAAELLLRRHPNLRAGFRYEDVTEPVQVIDSGVTVRWSAHDVSHLSPEAGTKAAAELADRDRLTRFELDDPPLARFQLVTLDENRHQLAVTMHHILWDGWSTSIVLRELFTFYTHGHDALLPPAPAFRTYLAWLAGRDRRRSLEAWARHLEGLRAPTLVAPHLTTDVQVCHEQVTATLPERVSESLTDTARTEGVTLTSLVQLTWAVALARLTGDGDVVFGTSVSGRPPELDGIDRTVGMLTNTVPVRVRATELATEPVWSAARTLQAEQAELSAHHHLPLADIQRQSPAGRTHRSLFDTTTLIVNYPFDSSSWNAALGELRLAGYELVDQTHYPIRLAVIPGDVIEIRLGYRPDVFGAAQAHRIAEAVVALLTAVADAPRTGPGARTVNTLGADLPPLPAPYSDHRRRTRSEQP</sequence>
<dbReference type="InterPro" id="IPR006162">
    <property type="entry name" value="Ppantetheine_attach_site"/>
</dbReference>
<dbReference type="SUPFAM" id="SSF47336">
    <property type="entry name" value="ACP-like"/>
    <property type="match status" value="1"/>
</dbReference>
<dbReference type="SUPFAM" id="SSF52777">
    <property type="entry name" value="CoA-dependent acyltransferases"/>
    <property type="match status" value="6"/>
</dbReference>
<dbReference type="InterPro" id="IPR045851">
    <property type="entry name" value="AMP-bd_C_sf"/>
</dbReference>
<dbReference type="InterPro" id="IPR025110">
    <property type="entry name" value="AMP-bd_C"/>
</dbReference>
<dbReference type="InterPro" id="IPR036736">
    <property type="entry name" value="ACP-like_sf"/>
</dbReference>
<keyword evidence="5" id="KW-0045">Antibiotic biosynthesis</keyword>
<keyword evidence="9" id="KW-1185">Reference proteome</keyword>
<dbReference type="GO" id="GO:0005829">
    <property type="term" value="C:cytosol"/>
    <property type="evidence" value="ECO:0007669"/>
    <property type="project" value="TreeGrafter"/>
</dbReference>
<dbReference type="Proteomes" id="UP000002791">
    <property type="component" value="Chromosome"/>
</dbReference>
<evidence type="ECO:0000256" key="5">
    <source>
        <dbReference type="ARBA" id="ARBA00023194"/>
    </source>
</evidence>
<evidence type="ECO:0000256" key="3">
    <source>
        <dbReference type="ARBA" id="ARBA00022553"/>
    </source>
</evidence>
<dbReference type="NCBIfam" id="TIGR01733">
    <property type="entry name" value="AA-adenyl-dom"/>
    <property type="match status" value="1"/>
</dbReference>
<dbReference type="GO" id="GO:0047527">
    <property type="term" value="F:2,3-dihydroxybenzoate-serine ligase activity"/>
    <property type="evidence" value="ECO:0007669"/>
    <property type="project" value="TreeGrafter"/>
</dbReference>
<dbReference type="CDD" id="cd05930">
    <property type="entry name" value="A_NRPS"/>
    <property type="match status" value="1"/>
</dbReference>
<keyword evidence="4" id="KW-0677">Repeat</keyword>
<feature type="region of interest" description="Disordered" evidence="6">
    <location>
        <begin position="1959"/>
        <end position="1991"/>
    </location>
</feature>
<dbReference type="Gene3D" id="3.30.559.10">
    <property type="entry name" value="Chloramphenicol acetyltransferase-like domain"/>
    <property type="match status" value="3"/>
</dbReference>
<dbReference type="FunFam" id="3.40.50.12780:FF:000012">
    <property type="entry name" value="Non-ribosomal peptide synthetase"/>
    <property type="match status" value="1"/>
</dbReference>
<dbReference type="InterPro" id="IPR010060">
    <property type="entry name" value="NRPS_synth"/>
</dbReference>
<evidence type="ECO:0000256" key="1">
    <source>
        <dbReference type="ARBA" id="ARBA00001957"/>
    </source>
</evidence>
<dbReference type="InterPro" id="IPR001242">
    <property type="entry name" value="Condensation_dom"/>
</dbReference>
<dbReference type="Gene3D" id="3.40.50.980">
    <property type="match status" value="2"/>
</dbReference>
<evidence type="ECO:0000313" key="9">
    <source>
        <dbReference type="Proteomes" id="UP000002791"/>
    </source>
</evidence>
<dbReference type="FunFam" id="3.40.50.980:FF:000001">
    <property type="entry name" value="Non-ribosomal peptide synthetase"/>
    <property type="match status" value="1"/>
</dbReference>
<gene>
    <name evidence="8" type="ORF">SaccyDRAFT_1757</name>
</gene>
<feature type="compositionally biased region" description="Low complexity" evidence="6">
    <location>
        <begin position="942"/>
        <end position="958"/>
    </location>
</feature>
<dbReference type="eggNOG" id="COG1020">
    <property type="taxonomic scope" value="Bacteria"/>
</dbReference>
<name>H5XI25_9PSEU</name>
<dbReference type="STRING" id="882082.SaccyDRAFT_1757"/>
<evidence type="ECO:0000256" key="4">
    <source>
        <dbReference type="ARBA" id="ARBA00022737"/>
    </source>
</evidence>
<dbReference type="InterPro" id="IPR010071">
    <property type="entry name" value="AA_adenyl_dom"/>
</dbReference>
<dbReference type="GO" id="GO:0031177">
    <property type="term" value="F:phosphopantetheine binding"/>
    <property type="evidence" value="ECO:0007669"/>
    <property type="project" value="InterPro"/>
</dbReference>
<feature type="domain" description="Carrier" evidence="7">
    <location>
        <begin position="956"/>
        <end position="1030"/>
    </location>
</feature>
<protein>
    <submittedName>
        <fullName evidence="8">Non-ribosomal peptide synthase/amino acid adenylation enzyme</fullName>
    </submittedName>
</protein>
<feature type="region of interest" description="Disordered" evidence="6">
    <location>
        <begin position="939"/>
        <end position="958"/>
    </location>
</feature>
<dbReference type="Gene3D" id="2.30.38.10">
    <property type="entry name" value="Luciferase, Domain 3"/>
    <property type="match status" value="1"/>
</dbReference>
<evidence type="ECO:0000256" key="6">
    <source>
        <dbReference type="SAM" id="MobiDB-lite"/>
    </source>
</evidence>
<dbReference type="GO" id="GO:0008610">
    <property type="term" value="P:lipid biosynthetic process"/>
    <property type="evidence" value="ECO:0007669"/>
    <property type="project" value="UniProtKB-ARBA"/>
</dbReference>
<dbReference type="Gene3D" id="1.10.1200.10">
    <property type="entry name" value="ACP-like"/>
    <property type="match status" value="1"/>
</dbReference>
<evidence type="ECO:0000256" key="2">
    <source>
        <dbReference type="ARBA" id="ARBA00022450"/>
    </source>
</evidence>
<dbReference type="EMBL" id="CM001440">
    <property type="protein sequence ID" value="EHR60655.1"/>
    <property type="molecule type" value="Genomic_DNA"/>
</dbReference>
<dbReference type="Pfam" id="PF13193">
    <property type="entry name" value="AMP-binding_C"/>
    <property type="match status" value="1"/>
</dbReference>
<keyword evidence="2" id="KW-0596">Phosphopantetheine</keyword>
<dbReference type="SUPFAM" id="SSF56801">
    <property type="entry name" value="Acetyl-CoA synthetase-like"/>
    <property type="match status" value="1"/>
</dbReference>
<dbReference type="PANTHER" id="PTHR45527:SF1">
    <property type="entry name" value="FATTY ACID SYNTHASE"/>
    <property type="match status" value="1"/>
</dbReference>
<dbReference type="NCBIfam" id="TIGR01720">
    <property type="entry name" value="NRPS-para261"/>
    <property type="match status" value="1"/>
</dbReference>
<organism evidence="8 9">
    <name type="scientific">Saccharomonospora cyanea NA-134</name>
    <dbReference type="NCBI Taxonomy" id="882082"/>
    <lineage>
        <taxon>Bacteria</taxon>
        <taxon>Bacillati</taxon>
        <taxon>Actinomycetota</taxon>
        <taxon>Actinomycetes</taxon>
        <taxon>Pseudonocardiales</taxon>
        <taxon>Pseudonocardiaceae</taxon>
        <taxon>Saccharomonospora</taxon>
    </lineage>
</organism>
<dbReference type="PROSITE" id="PS50075">
    <property type="entry name" value="CARRIER"/>
    <property type="match status" value="1"/>
</dbReference>
<feature type="region of interest" description="Disordered" evidence="6">
    <location>
        <begin position="209"/>
        <end position="239"/>
    </location>
</feature>
<accession>H5XI25</accession>
<dbReference type="Pfam" id="PF00668">
    <property type="entry name" value="Condensation"/>
    <property type="match status" value="3"/>
</dbReference>
<dbReference type="InterPro" id="IPR020845">
    <property type="entry name" value="AMP-binding_CS"/>
</dbReference>